<proteinExistence type="predicted"/>
<feature type="transmembrane region" description="Helical" evidence="7">
    <location>
        <begin position="46"/>
        <end position="70"/>
    </location>
</feature>
<evidence type="ECO:0000256" key="6">
    <source>
        <dbReference type="ARBA" id="ARBA00023170"/>
    </source>
</evidence>
<comment type="caution">
    <text evidence="9">The sequence shown here is derived from an EMBL/GenBank/DDBJ whole genome shotgun (WGS) entry which is preliminary data.</text>
</comment>
<organism evidence="9 10">
    <name type="scientific">Elysia marginata</name>
    <dbReference type="NCBI Taxonomy" id="1093978"/>
    <lineage>
        <taxon>Eukaryota</taxon>
        <taxon>Metazoa</taxon>
        <taxon>Spiralia</taxon>
        <taxon>Lophotrochozoa</taxon>
        <taxon>Mollusca</taxon>
        <taxon>Gastropoda</taxon>
        <taxon>Heterobranchia</taxon>
        <taxon>Euthyneura</taxon>
        <taxon>Panpulmonata</taxon>
        <taxon>Sacoglossa</taxon>
        <taxon>Placobranchoidea</taxon>
        <taxon>Plakobranchidae</taxon>
        <taxon>Elysia</taxon>
    </lineage>
</organism>
<keyword evidence="6 9" id="KW-0675">Receptor</keyword>
<sequence>MKKFHLDDQGDFRHETLIFSVRRGPFKQEFYQCVTYGSRSAWQLQLYTIASIMLLFVLPLAVIVTAYALIFTTINRKSKEHSVLDSIQMPATRSWVTRWVSYRHLFCFTMCRKPLSRRASIMSTCSSDPSRGPVRSHLLRKAKKKSLRMSFVIVLAFMICWTPYHIIFICTTIFDMVINPIIFNYLSFVGLSNSMLNPVIYGAFQLCKVQFYSSRFVPRRPGNTGLCFSIVRSLNGTSRPTTAFTKS</sequence>
<evidence type="ECO:0000256" key="5">
    <source>
        <dbReference type="ARBA" id="ARBA00023136"/>
    </source>
</evidence>
<reference evidence="9 10" key="1">
    <citation type="journal article" date="2021" name="Elife">
        <title>Chloroplast acquisition without the gene transfer in kleptoplastic sea slugs, Plakobranchus ocellatus.</title>
        <authorList>
            <person name="Maeda T."/>
            <person name="Takahashi S."/>
            <person name="Yoshida T."/>
            <person name="Shimamura S."/>
            <person name="Takaki Y."/>
            <person name="Nagai Y."/>
            <person name="Toyoda A."/>
            <person name="Suzuki Y."/>
            <person name="Arimoto A."/>
            <person name="Ishii H."/>
            <person name="Satoh N."/>
            <person name="Nishiyama T."/>
            <person name="Hasebe M."/>
            <person name="Maruyama T."/>
            <person name="Minagawa J."/>
            <person name="Obokata J."/>
            <person name="Shigenobu S."/>
        </authorList>
    </citation>
    <scope>NUCLEOTIDE SEQUENCE [LARGE SCALE GENOMIC DNA]</scope>
</reference>
<dbReference type="SUPFAM" id="SSF81321">
    <property type="entry name" value="Family A G protein-coupled receptor-like"/>
    <property type="match status" value="1"/>
</dbReference>
<evidence type="ECO:0000256" key="4">
    <source>
        <dbReference type="ARBA" id="ARBA00022989"/>
    </source>
</evidence>
<gene>
    <name evidence="9" type="ORF">ElyMa_005543400</name>
</gene>
<evidence type="ECO:0000256" key="7">
    <source>
        <dbReference type="SAM" id="Phobius"/>
    </source>
</evidence>
<dbReference type="InterPro" id="IPR017452">
    <property type="entry name" value="GPCR_Rhodpsn_7TM"/>
</dbReference>
<dbReference type="EMBL" id="BMAT01011062">
    <property type="protein sequence ID" value="GFR65886.1"/>
    <property type="molecule type" value="Genomic_DNA"/>
</dbReference>
<keyword evidence="10" id="KW-1185">Reference proteome</keyword>
<keyword evidence="3 7" id="KW-0812">Transmembrane</keyword>
<feature type="transmembrane region" description="Helical" evidence="7">
    <location>
        <begin position="149"/>
        <end position="174"/>
    </location>
</feature>
<dbReference type="Pfam" id="PF00001">
    <property type="entry name" value="7tm_1"/>
    <property type="match status" value="1"/>
</dbReference>
<dbReference type="PROSITE" id="PS50262">
    <property type="entry name" value="G_PROTEIN_RECEP_F1_2"/>
    <property type="match status" value="1"/>
</dbReference>
<dbReference type="Gene3D" id="1.20.1070.10">
    <property type="entry name" value="Rhodopsin 7-helix transmembrane proteins"/>
    <property type="match status" value="1"/>
</dbReference>
<dbReference type="PRINTS" id="PR00237">
    <property type="entry name" value="GPCRRHODOPSN"/>
</dbReference>
<dbReference type="PANTHER" id="PTHR24241">
    <property type="entry name" value="NEUROPEPTIDE RECEPTOR-RELATED G-PROTEIN COUPLED RECEPTOR"/>
    <property type="match status" value="1"/>
</dbReference>
<keyword evidence="5 7" id="KW-0472">Membrane</keyword>
<protein>
    <submittedName>
        <fullName evidence="9">Corazonin receptor</fullName>
    </submittedName>
</protein>
<feature type="transmembrane region" description="Helical" evidence="7">
    <location>
        <begin position="180"/>
        <end position="204"/>
    </location>
</feature>
<comment type="subcellular location">
    <subcellularLocation>
        <location evidence="1">Cell membrane</location>
        <topology evidence="1">Multi-pass membrane protein</topology>
    </subcellularLocation>
</comment>
<dbReference type="AlphaFoldDB" id="A0AAV4F0D2"/>
<dbReference type="Proteomes" id="UP000762676">
    <property type="component" value="Unassembled WGS sequence"/>
</dbReference>
<keyword evidence="2" id="KW-1003">Cell membrane</keyword>
<dbReference type="InterPro" id="IPR000276">
    <property type="entry name" value="GPCR_Rhodpsn"/>
</dbReference>
<feature type="domain" description="G-protein coupled receptors family 1 profile" evidence="8">
    <location>
        <begin position="33"/>
        <end position="201"/>
    </location>
</feature>
<evidence type="ECO:0000259" key="8">
    <source>
        <dbReference type="PROSITE" id="PS50262"/>
    </source>
</evidence>
<dbReference type="GO" id="GO:0004930">
    <property type="term" value="F:G protein-coupled receptor activity"/>
    <property type="evidence" value="ECO:0007669"/>
    <property type="project" value="InterPro"/>
</dbReference>
<evidence type="ECO:0000313" key="9">
    <source>
        <dbReference type="EMBL" id="GFR65886.1"/>
    </source>
</evidence>
<dbReference type="GO" id="GO:0005886">
    <property type="term" value="C:plasma membrane"/>
    <property type="evidence" value="ECO:0007669"/>
    <property type="project" value="UniProtKB-SubCell"/>
</dbReference>
<accession>A0AAV4F0D2</accession>
<dbReference type="GO" id="GO:0042277">
    <property type="term" value="F:peptide binding"/>
    <property type="evidence" value="ECO:0007669"/>
    <property type="project" value="TreeGrafter"/>
</dbReference>
<keyword evidence="4 7" id="KW-1133">Transmembrane helix</keyword>
<dbReference type="PANTHER" id="PTHR24241:SF59">
    <property type="entry name" value="ADIPOKINETIC HORMONE RECEPTOR, ISOFORM C"/>
    <property type="match status" value="1"/>
</dbReference>
<evidence type="ECO:0000256" key="1">
    <source>
        <dbReference type="ARBA" id="ARBA00004651"/>
    </source>
</evidence>
<evidence type="ECO:0000256" key="2">
    <source>
        <dbReference type="ARBA" id="ARBA00022475"/>
    </source>
</evidence>
<name>A0AAV4F0D2_9GAST</name>
<evidence type="ECO:0000313" key="10">
    <source>
        <dbReference type="Proteomes" id="UP000762676"/>
    </source>
</evidence>
<evidence type="ECO:0000256" key="3">
    <source>
        <dbReference type="ARBA" id="ARBA00022692"/>
    </source>
</evidence>
<dbReference type="GO" id="GO:0032870">
    <property type="term" value="P:cellular response to hormone stimulus"/>
    <property type="evidence" value="ECO:0007669"/>
    <property type="project" value="TreeGrafter"/>
</dbReference>